<dbReference type="Proteomes" id="UP000708148">
    <property type="component" value="Unassembled WGS sequence"/>
</dbReference>
<sequence length="108" mass="11947">MSIVCDALSWHCFLERNSDPKRAPSSGHVMFFHRITWELVPDWSLFDLPQNDQHFVGHFVSWQSNRGAGRLPQGGTGRVLALVMDASFGALLRTVPRAITAVAGTQAV</sequence>
<dbReference type="AlphaFoldDB" id="A0A8S1IPH3"/>
<comment type="caution">
    <text evidence="1">The sequence shown here is derived from an EMBL/GenBank/DDBJ whole genome shotgun (WGS) entry which is preliminary data.</text>
</comment>
<proteinExistence type="predicted"/>
<organism evidence="1 2">
    <name type="scientific">Ostreobium quekettii</name>
    <dbReference type="NCBI Taxonomy" id="121088"/>
    <lineage>
        <taxon>Eukaryota</taxon>
        <taxon>Viridiplantae</taxon>
        <taxon>Chlorophyta</taxon>
        <taxon>core chlorophytes</taxon>
        <taxon>Ulvophyceae</taxon>
        <taxon>TCBD clade</taxon>
        <taxon>Bryopsidales</taxon>
        <taxon>Ostreobineae</taxon>
        <taxon>Ostreobiaceae</taxon>
        <taxon>Ostreobium</taxon>
    </lineage>
</organism>
<gene>
    <name evidence="1" type="ORF">OSTQU699_LOCUS2023</name>
</gene>
<reference evidence="1" key="1">
    <citation type="submission" date="2020-12" db="EMBL/GenBank/DDBJ databases">
        <authorList>
            <person name="Iha C."/>
        </authorList>
    </citation>
    <scope>NUCLEOTIDE SEQUENCE</scope>
</reference>
<protein>
    <submittedName>
        <fullName evidence="1">Uncharacterized protein</fullName>
    </submittedName>
</protein>
<dbReference type="EMBL" id="CAJHUC010000524">
    <property type="protein sequence ID" value="CAD7696662.1"/>
    <property type="molecule type" value="Genomic_DNA"/>
</dbReference>
<evidence type="ECO:0000313" key="1">
    <source>
        <dbReference type="EMBL" id="CAD7696662.1"/>
    </source>
</evidence>
<evidence type="ECO:0000313" key="2">
    <source>
        <dbReference type="Proteomes" id="UP000708148"/>
    </source>
</evidence>
<accession>A0A8S1IPH3</accession>
<keyword evidence="2" id="KW-1185">Reference proteome</keyword>
<name>A0A8S1IPH3_9CHLO</name>